<feature type="transmembrane region" description="Helical" evidence="1">
    <location>
        <begin position="228"/>
        <end position="246"/>
    </location>
</feature>
<keyword evidence="1" id="KW-0472">Membrane</keyword>
<dbReference type="OrthoDB" id="351392at2157"/>
<keyword evidence="3" id="KW-1185">Reference proteome</keyword>
<dbReference type="AlphaFoldDB" id="A0A1I0NT75"/>
<organism evidence="2 3">
    <name type="scientific">Halobacterium jilantaiense</name>
    <dbReference type="NCBI Taxonomy" id="355548"/>
    <lineage>
        <taxon>Archaea</taxon>
        <taxon>Methanobacteriati</taxon>
        <taxon>Methanobacteriota</taxon>
        <taxon>Stenosarchaea group</taxon>
        <taxon>Halobacteria</taxon>
        <taxon>Halobacteriales</taxon>
        <taxon>Halobacteriaceae</taxon>
        <taxon>Halobacterium</taxon>
    </lineage>
</organism>
<dbReference type="Proteomes" id="UP000198518">
    <property type="component" value="Unassembled WGS sequence"/>
</dbReference>
<dbReference type="STRING" id="355548.SAMN04487945_1127"/>
<dbReference type="EMBL" id="FOJA01000001">
    <property type="protein sequence ID" value="SEW04801.1"/>
    <property type="molecule type" value="Genomic_DNA"/>
</dbReference>
<dbReference type="RefSeq" id="WP_143052157.1">
    <property type="nucleotide sequence ID" value="NZ_FOJA01000001.1"/>
</dbReference>
<reference evidence="2 3" key="1">
    <citation type="submission" date="2016-10" db="EMBL/GenBank/DDBJ databases">
        <authorList>
            <person name="de Groot N.N."/>
        </authorList>
    </citation>
    <scope>NUCLEOTIDE SEQUENCE [LARGE SCALE GENOMIC DNA]</scope>
    <source>
        <strain evidence="2 3">CGMCC 1.5337</strain>
    </source>
</reference>
<keyword evidence="1" id="KW-0812">Transmembrane</keyword>
<keyword evidence="1" id="KW-1133">Transmembrane helix</keyword>
<accession>A0A1I0NT75</accession>
<name>A0A1I0NT75_9EURY</name>
<sequence>MPIQQLRLYDFLVDIFPGLIGIYLMSLLVPIGELPFSDPSASGVLIAVILIGAGYLNGRLIHSISGSSSRLIDSIMPVAKYPPDDYSMRNRVWYEIRKSLPIEDDEKIIDDFFAEGWAPERVSGPTLRVRYPYVDFEVIQGIKNRFKQRYDFDPENTEERTVRHFAYSELYDSQSLYERYNILATFFRNIAFTFWASSIISIIQYILFVFEIPSGGISIPWLQENNSWILLISLFAVSIISSRQLFEFSFRRNRHLVIDFYNTITDSESE</sequence>
<proteinExistence type="predicted"/>
<feature type="transmembrane region" description="Helical" evidence="1">
    <location>
        <begin position="12"/>
        <end position="31"/>
    </location>
</feature>
<feature type="transmembrane region" description="Helical" evidence="1">
    <location>
        <begin position="186"/>
        <end position="208"/>
    </location>
</feature>
<protein>
    <submittedName>
        <fullName evidence="2">Uncharacterized protein</fullName>
    </submittedName>
</protein>
<evidence type="ECO:0000256" key="1">
    <source>
        <dbReference type="SAM" id="Phobius"/>
    </source>
</evidence>
<feature type="transmembrane region" description="Helical" evidence="1">
    <location>
        <begin position="43"/>
        <end position="61"/>
    </location>
</feature>
<evidence type="ECO:0000313" key="3">
    <source>
        <dbReference type="Proteomes" id="UP000198518"/>
    </source>
</evidence>
<evidence type="ECO:0000313" key="2">
    <source>
        <dbReference type="EMBL" id="SEW04801.1"/>
    </source>
</evidence>
<gene>
    <name evidence="2" type="ORF">SAMN04487945_1127</name>
</gene>